<evidence type="ECO:0000313" key="7">
    <source>
        <dbReference type="EMBL" id="QTA78997.1"/>
    </source>
</evidence>
<dbReference type="PANTHER" id="PTHR43632">
    <property type="entry name" value="PERMEASE COMPONENT OF TUNGSTATE ABC TRANSPORTER"/>
    <property type="match status" value="1"/>
</dbReference>
<evidence type="ECO:0000256" key="4">
    <source>
        <dbReference type="ARBA" id="ARBA00023136"/>
    </source>
</evidence>
<dbReference type="PROSITE" id="PS50928">
    <property type="entry name" value="ABC_TM1"/>
    <property type="match status" value="1"/>
</dbReference>
<dbReference type="InterPro" id="IPR035906">
    <property type="entry name" value="MetI-like_sf"/>
</dbReference>
<feature type="domain" description="ABC transmembrane type-1" evidence="6">
    <location>
        <begin position="26"/>
        <end position="222"/>
    </location>
</feature>
<reference evidence="7" key="1">
    <citation type="journal article" date="2021" name="Microb. Physiol.">
        <title>Proteogenomic Insights into the Physiology of Marine, Sulfate-Reducing, Filamentous Desulfonema limicola and Desulfonema magnum.</title>
        <authorList>
            <person name="Schnaars V."/>
            <person name="Wohlbrand L."/>
            <person name="Scheve S."/>
            <person name="Hinrichs C."/>
            <person name="Reinhardt R."/>
            <person name="Rabus R."/>
        </authorList>
    </citation>
    <scope>NUCLEOTIDE SEQUENCE</scope>
    <source>
        <strain evidence="7">5ac10</strain>
    </source>
</reference>
<feature type="transmembrane region" description="Helical" evidence="5">
    <location>
        <begin position="102"/>
        <end position="122"/>
    </location>
</feature>
<keyword evidence="4 5" id="KW-0472">Membrane</keyword>
<evidence type="ECO:0000313" key="8">
    <source>
        <dbReference type="Proteomes" id="UP000663720"/>
    </source>
</evidence>
<evidence type="ECO:0000256" key="1">
    <source>
        <dbReference type="ARBA" id="ARBA00004651"/>
    </source>
</evidence>
<evidence type="ECO:0000256" key="3">
    <source>
        <dbReference type="ARBA" id="ARBA00022989"/>
    </source>
</evidence>
<keyword evidence="3 5" id="KW-1133">Transmembrane helix</keyword>
<comment type="similarity">
    <text evidence="5">Belongs to the binding-protein-dependent transport system permease family.</text>
</comment>
<keyword evidence="2 5" id="KW-0812">Transmembrane</keyword>
<organism evidence="7 8">
    <name type="scientific">Desulfonema limicola</name>
    <dbReference type="NCBI Taxonomy" id="45656"/>
    <lineage>
        <taxon>Bacteria</taxon>
        <taxon>Pseudomonadati</taxon>
        <taxon>Thermodesulfobacteriota</taxon>
        <taxon>Desulfobacteria</taxon>
        <taxon>Desulfobacterales</taxon>
        <taxon>Desulfococcaceae</taxon>
        <taxon>Desulfonema</taxon>
    </lineage>
</organism>
<dbReference type="NCBIfam" id="NF038017">
    <property type="entry name" value="ABC_perm1"/>
    <property type="match status" value="1"/>
</dbReference>
<dbReference type="InterPro" id="IPR049783">
    <property type="entry name" value="ABC_perm_TupB-like"/>
</dbReference>
<comment type="subcellular location">
    <subcellularLocation>
        <location evidence="1 5">Cell membrane</location>
        <topology evidence="1 5">Multi-pass membrane protein</topology>
    </subcellularLocation>
</comment>
<evidence type="ECO:0000259" key="6">
    <source>
        <dbReference type="PROSITE" id="PS50928"/>
    </source>
</evidence>
<dbReference type="AlphaFoldDB" id="A0A975B579"/>
<keyword evidence="5" id="KW-0813">Transport</keyword>
<name>A0A975B579_9BACT</name>
<dbReference type="InterPro" id="IPR000515">
    <property type="entry name" value="MetI-like"/>
</dbReference>
<dbReference type="Gene3D" id="1.10.3720.10">
    <property type="entry name" value="MetI-like"/>
    <property type="match status" value="1"/>
</dbReference>
<dbReference type="GO" id="GO:0005886">
    <property type="term" value="C:plasma membrane"/>
    <property type="evidence" value="ECO:0007669"/>
    <property type="project" value="UniProtKB-SubCell"/>
</dbReference>
<dbReference type="Pfam" id="PF00528">
    <property type="entry name" value="BPD_transp_1"/>
    <property type="match status" value="1"/>
</dbReference>
<dbReference type="KEGG" id="dli:dnl_12440"/>
<gene>
    <name evidence="7" type="ORF">dnl_12440</name>
</gene>
<proteinExistence type="inferred from homology"/>
<sequence length="231" mass="24922">MDFIKDSFISALYLLVSFDPDLLDIVFVSLKVSFFSTMLSSCIAVPLGFFIAISSFRGKRAVITVLNTMLALPTVVIGLFVYSLISRRGILGVLGLLYTQKAIIIGQIILIVPIITTFTISAISRIDHRYRKTAMTLGAGPFLTAVVLLREARFGIVSAVIGGFGRVISEIGISMMLGGNAKGFTRTITTAMALEYDKGEFVLSIALGMILMAVCLGINILAGYFQGKISE</sequence>
<dbReference type="Proteomes" id="UP000663720">
    <property type="component" value="Chromosome"/>
</dbReference>
<feature type="transmembrane region" description="Helical" evidence="5">
    <location>
        <begin position="201"/>
        <end position="225"/>
    </location>
</feature>
<protein>
    <submittedName>
        <fullName evidence="7">ABC transporter, permease protein MetI-like</fullName>
    </submittedName>
</protein>
<dbReference type="RefSeq" id="WP_207690796.1">
    <property type="nucleotide sequence ID" value="NZ_CP061799.1"/>
</dbReference>
<dbReference type="PANTHER" id="PTHR43632:SF1">
    <property type="entry name" value="PERMEASE COMPONENT OF TUNGSTATE ABC TRANSPORTER"/>
    <property type="match status" value="1"/>
</dbReference>
<feature type="transmembrane region" description="Helical" evidence="5">
    <location>
        <begin position="32"/>
        <end position="54"/>
    </location>
</feature>
<dbReference type="GO" id="GO:0055085">
    <property type="term" value="P:transmembrane transport"/>
    <property type="evidence" value="ECO:0007669"/>
    <property type="project" value="InterPro"/>
</dbReference>
<dbReference type="SUPFAM" id="SSF161098">
    <property type="entry name" value="MetI-like"/>
    <property type="match status" value="1"/>
</dbReference>
<feature type="transmembrane region" description="Helical" evidence="5">
    <location>
        <begin position="61"/>
        <end position="82"/>
    </location>
</feature>
<feature type="transmembrane region" description="Helical" evidence="5">
    <location>
        <begin position="156"/>
        <end position="180"/>
    </location>
</feature>
<dbReference type="CDD" id="cd06261">
    <property type="entry name" value="TM_PBP2"/>
    <property type="match status" value="1"/>
</dbReference>
<dbReference type="EMBL" id="CP061799">
    <property type="protein sequence ID" value="QTA78997.1"/>
    <property type="molecule type" value="Genomic_DNA"/>
</dbReference>
<evidence type="ECO:0000256" key="2">
    <source>
        <dbReference type="ARBA" id="ARBA00022692"/>
    </source>
</evidence>
<evidence type="ECO:0000256" key="5">
    <source>
        <dbReference type="RuleBase" id="RU363032"/>
    </source>
</evidence>
<keyword evidence="8" id="KW-1185">Reference proteome</keyword>
<accession>A0A975B579</accession>